<keyword evidence="1" id="KW-0472">Membrane</keyword>
<keyword evidence="3" id="KW-1185">Reference proteome</keyword>
<gene>
    <name evidence="2" type="ORF">FF011L_01500</name>
</gene>
<dbReference type="Proteomes" id="UP000320672">
    <property type="component" value="Chromosome"/>
</dbReference>
<dbReference type="KEGG" id="rml:FF011L_01500"/>
<accession>A0A517M949</accession>
<reference evidence="2 3" key="1">
    <citation type="submission" date="2019-02" db="EMBL/GenBank/DDBJ databases">
        <title>Deep-cultivation of Planctomycetes and their phenomic and genomic characterization uncovers novel biology.</title>
        <authorList>
            <person name="Wiegand S."/>
            <person name="Jogler M."/>
            <person name="Boedeker C."/>
            <person name="Pinto D."/>
            <person name="Vollmers J."/>
            <person name="Rivas-Marin E."/>
            <person name="Kohn T."/>
            <person name="Peeters S.H."/>
            <person name="Heuer A."/>
            <person name="Rast P."/>
            <person name="Oberbeckmann S."/>
            <person name="Bunk B."/>
            <person name="Jeske O."/>
            <person name="Meyerdierks A."/>
            <person name="Storesund J.E."/>
            <person name="Kallscheuer N."/>
            <person name="Luecker S."/>
            <person name="Lage O.M."/>
            <person name="Pohl T."/>
            <person name="Merkel B.J."/>
            <person name="Hornburger P."/>
            <person name="Mueller R.-W."/>
            <person name="Bruemmer F."/>
            <person name="Labrenz M."/>
            <person name="Spormann A.M."/>
            <person name="Op den Camp H."/>
            <person name="Overmann J."/>
            <person name="Amann R."/>
            <person name="Jetten M.S.M."/>
            <person name="Mascher T."/>
            <person name="Medema M.H."/>
            <person name="Devos D.P."/>
            <person name="Kaster A.-K."/>
            <person name="Ovreas L."/>
            <person name="Rohde M."/>
            <person name="Galperin M.Y."/>
            <person name="Jogler C."/>
        </authorList>
    </citation>
    <scope>NUCLEOTIDE SEQUENCE [LARGE SCALE GENOMIC DNA]</scope>
    <source>
        <strain evidence="2 3">FF011L</strain>
    </source>
</reference>
<protein>
    <submittedName>
        <fullName evidence="2">Uncharacterized protein</fullName>
    </submittedName>
</protein>
<proteinExistence type="predicted"/>
<evidence type="ECO:0000256" key="1">
    <source>
        <dbReference type="SAM" id="Phobius"/>
    </source>
</evidence>
<organism evidence="2 3">
    <name type="scientific">Roseimaritima multifibrata</name>
    <dbReference type="NCBI Taxonomy" id="1930274"/>
    <lineage>
        <taxon>Bacteria</taxon>
        <taxon>Pseudomonadati</taxon>
        <taxon>Planctomycetota</taxon>
        <taxon>Planctomycetia</taxon>
        <taxon>Pirellulales</taxon>
        <taxon>Pirellulaceae</taxon>
        <taxon>Roseimaritima</taxon>
    </lineage>
</organism>
<keyword evidence="1" id="KW-0812">Transmembrane</keyword>
<dbReference type="RefSeq" id="WP_145349488.1">
    <property type="nucleotide sequence ID" value="NZ_CP036262.1"/>
</dbReference>
<feature type="transmembrane region" description="Helical" evidence="1">
    <location>
        <begin position="12"/>
        <end position="35"/>
    </location>
</feature>
<sequence length="62" mass="7003">MNELLMFVLSDPWLFFPALGLLAVLGLFAIATFAVHWSDWGRSGSFQVTFWKNTVGHKKTSD</sequence>
<name>A0A517M949_9BACT</name>
<evidence type="ECO:0000313" key="2">
    <source>
        <dbReference type="EMBL" id="QDS91420.1"/>
    </source>
</evidence>
<dbReference type="AlphaFoldDB" id="A0A517M949"/>
<evidence type="ECO:0000313" key="3">
    <source>
        <dbReference type="Proteomes" id="UP000320672"/>
    </source>
</evidence>
<keyword evidence="1" id="KW-1133">Transmembrane helix</keyword>
<dbReference type="EMBL" id="CP036262">
    <property type="protein sequence ID" value="QDS91420.1"/>
    <property type="molecule type" value="Genomic_DNA"/>
</dbReference>